<reference evidence="12 13" key="1">
    <citation type="submission" date="2025-04" db="UniProtKB">
        <authorList>
            <consortium name="RefSeq"/>
        </authorList>
    </citation>
    <scope>IDENTIFICATION</scope>
</reference>
<dbReference type="GeneID" id="102374356"/>
<evidence type="ECO:0000259" key="10">
    <source>
        <dbReference type="PROSITE" id="PS00861"/>
    </source>
</evidence>
<keyword evidence="4" id="KW-0964">Secreted</keyword>
<dbReference type="PANTHER" id="PTHR16839">
    <property type="entry name" value="GALANIN"/>
    <property type="match status" value="1"/>
</dbReference>
<dbReference type="RefSeq" id="XP_006014990.1">
    <property type="nucleotide sequence ID" value="XM_006014928.3"/>
</dbReference>
<feature type="signal peptide" evidence="9">
    <location>
        <begin position="1"/>
        <end position="22"/>
    </location>
</feature>
<dbReference type="InterPro" id="IPR013068">
    <property type="entry name" value="GMAP"/>
</dbReference>
<keyword evidence="5" id="KW-0165">Cleavage on pair of basic residues</keyword>
<dbReference type="SMART" id="SM00071">
    <property type="entry name" value="Galanin"/>
    <property type="match status" value="1"/>
</dbReference>
<evidence type="ECO:0000313" key="12">
    <source>
        <dbReference type="RefSeq" id="XP_006014990.1"/>
    </source>
</evidence>
<dbReference type="AlphaFoldDB" id="A0A1U7R7W0"/>
<evidence type="ECO:0000256" key="5">
    <source>
        <dbReference type="ARBA" id="ARBA00022685"/>
    </source>
</evidence>
<evidence type="ECO:0000256" key="6">
    <source>
        <dbReference type="ARBA" id="ARBA00022702"/>
    </source>
</evidence>
<evidence type="ECO:0000256" key="9">
    <source>
        <dbReference type="SAM" id="SignalP"/>
    </source>
</evidence>
<keyword evidence="11" id="KW-1185">Reference proteome</keyword>
<dbReference type="KEGG" id="asn:102374356"/>
<keyword evidence="6" id="KW-0372">Hormone</keyword>
<dbReference type="GO" id="GO:0005184">
    <property type="term" value="F:neuropeptide hormone activity"/>
    <property type="evidence" value="ECO:0007669"/>
    <property type="project" value="TreeGrafter"/>
</dbReference>
<dbReference type="PROSITE" id="PS00861">
    <property type="entry name" value="GALANIN"/>
    <property type="match status" value="1"/>
</dbReference>
<evidence type="ECO:0000256" key="3">
    <source>
        <dbReference type="ARBA" id="ARBA00019079"/>
    </source>
</evidence>
<keyword evidence="7 9" id="KW-0732">Signal</keyword>
<protein>
    <recommendedName>
        <fullName evidence="3">Galanin peptides</fullName>
    </recommendedName>
</protein>
<dbReference type="RefSeq" id="XP_025052355.1">
    <property type="nucleotide sequence ID" value="XM_025196570.1"/>
</dbReference>
<dbReference type="InterPro" id="IPR008174">
    <property type="entry name" value="Galanin"/>
</dbReference>
<evidence type="ECO:0000313" key="13">
    <source>
        <dbReference type="RefSeq" id="XP_025052355.1"/>
    </source>
</evidence>
<dbReference type="PANTHER" id="PTHR16839:SF1">
    <property type="entry name" value="GALANIN PEPTIDES"/>
    <property type="match status" value="1"/>
</dbReference>
<dbReference type="eggNOG" id="ENOG502SVGB">
    <property type="taxonomic scope" value="Eukaryota"/>
</dbReference>
<feature type="chain" id="PRO_5044566386" description="Galanin peptides" evidence="9">
    <location>
        <begin position="23"/>
        <end position="116"/>
    </location>
</feature>
<name>A0A1U7R7W0_ALLSI</name>
<dbReference type="GO" id="GO:0030141">
    <property type="term" value="C:secretory granule"/>
    <property type="evidence" value="ECO:0007669"/>
    <property type="project" value="TreeGrafter"/>
</dbReference>
<dbReference type="GO" id="GO:0007218">
    <property type="term" value="P:neuropeptide signaling pathway"/>
    <property type="evidence" value="ECO:0007669"/>
    <property type="project" value="UniProtKB-KW"/>
</dbReference>
<dbReference type="Proteomes" id="UP000189705">
    <property type="component" value="Unplaced"/>
</dbReference>
<evidence type="ECO:0000256" key="2">
    <source>
        <dbReference type="ARBA" id="ARBA00006871"/>
    </source>
</evidence>
<dbReference type="GO" id="GO:0005615">
    <property type="term" value="C:extracellular space"/>
    <property type="evidence" value="ECO:0007669"/>
    <property type="project" value="TreeGrafter"/>
</dbReference>
<dbReference type="Pfam" id="PF01296">
    <property type="entry name" value="Galanin"/>
    <property type="match status" value="1"/>
</dbReference>
<evidence type="ECO:0000256" key="1">
    <source>
        <dbReference type="ARBA" id="ARBA00004613"/>
    </source>
</evidence>
<organism evidence="11 12">
    <name type="scientific">Alligator sinensis</name>
    <name type="common">Chinese alligator</name>
    <dbReference type="NCBI Taxonomy" id="38654"/>
    <lineage>
        <taxon>Eukaryota</taxon>
        <taxon>Metazoa</taxon>
        <taxon>Chordata</taxon>
        <taxon>Craniata</taxon>
        <taxon>Vertebrata</taxon>
        <taxon>Euteleostomi</taxon>
        <taxon>Archelosauria</taxon>
        <taxon>Archosauria</taxon>
        <taxon>Crocodylia</taxon>
        <taxon>Alligatoridae</taxon>
        <taxon>Alligatorinae</taxon>
        <taxon>Alligator</taxon>
    </lineage>
</organism>
<dbReference type="InterPro" id="IPR008175">
    <property type="entry name" value="Galanin_pre"/>
</dbReference>
<evidence type="ECO:0000256" key="7">
    <source>
        <dbReference type="ARBA" id="ARBA00022729"/>
    </source>
</evidence>
<dbReference type="STRING" id="38654.A0A1U7R7W0"/>
<comment type="similarity">
    <text evidence="2">Belongs to the galanin family.</text>
</comment>
<keyword evidence="8" id="KW-0527">Neuropeptide</keyword>
<comment type="subcellular location">
    <subcellularLocation>
        <location evidence="1">Secreted</location>
    </subcellularLocation>
</comment>
<accession>A0A1U7R7W0</accession>
<dbReference type="GO" id="GO:0031763">
    <property type="term" value="F:galanin receptor binding"/>
    <property type="evidence" value="ECO:0007669"/>
    <property type="project" value="TreeGrafter"/>
</dbReference>
<sequence>MNPRATLCLSLALCWLLAESFGMALMPKDKRGWTLNSAGYLLGPHAHHTLMEKGALAGKREAVEDIDLLGSEHFGDPVHPMDESAIHTLLDSLPYLHLQELGALERLAFPNGAIQP</sequence>
<evidence type="ECO:0000256" key="8">
    <source>
        <dbReference type="ARBA" id="ARBA00023320"/>
    </source>
</evidence>
<gene>
    <name evidence="12 13" type="primary">LOC102374356</name>
</gene>
<feature type="domain" description="Galanin" evidence="10">
    <location>
        <begin position="32"/>
        <end position="44"/>
    </location>
</feature>
<evidence type="ECO:0000313" key="11">
    <source>
        <dbReference type="Proteomes" id="UP000189705"/>
    </source>
</evidence>
<proteinExistence type="inferred from homology"/>
<evidence type="ECO:0000256" key="4">
    <source>
        <dbReference type="ARBA" id="ARBA00022525"/>
    </source>
</evidence>
<dbReference type="Pfam" id="PF06540">
    <property type="entry name" value="GMAP"/>
    <property type="match status" value="1"/>
</dbReference>